<evidence type="ECO:0000256" key="1">
    <source>
        <dbReference type="ARBA" id="ARBA00022723"/>
    </source>
</evidence>
<evidence type="ECO:0000313" key="8">
    <source>
        <dbReference type="Proteomes" id="UP000075515"/>
    </source>
</evidence>
<evidence type="ECO:0000313" key="5">
    <source>
        <dbReference type="EMBL" id="KYF78909.1"/>
    </source>
</evidence>
<dbReference type="Gene3D" id="3.30.70.20">
    <property type="match status" value="1"/>
</dbReference>
<accession>A0A150TL34</accession>
<proteinExistence type="predicted"/>
<dbReference type="EMBL" id="JEMC01003738">
    <property type="protein sequence ID" value="KYF78909.1"/>
    <property type="molecule type" value="Genomic_DNA"/>
</dbReference>
<dbReference type="PROSITE" id="PS51379">
    <property type="entry name" value="4FE4S_FER_2"/>
    <property type="match status" value="2"/>
</dbReference>
<dbReference type="AlphaFoldDB" id="A0A150TL34"/>
<dbReference type="Proteomes" id="UP000075502">
    <property type="component" value="Unassembled WGS sequence"/>
</dbReference>
<dbReference type="InterPro" id="IPR017896">
    <property type="entry name" value="4Fe4S_Fe-S-bd"/>
</dbReference>
<name>A0A150TL34_SORCE</name>
<dbReference type="SUPFAM" id="SSF54862">
    <property type="entry name" value="4Fe-4S ferredoxins"/>
    <property type="match status" value="1"/>
</dbReference>
<keyword evidence="1" id="KW-0479">Metal-binding</keyword>
<dbReference type="GO" id="GO:0051536">
    <property type="term" value="F:iron-sulfur cluster binding"/>
    <property type="evidence" value="ECO:0007669"/>
    <property type="project" value="UniProtKB-KW"/>
</dbReference>
<dbReference type="InterPro" id="IPR017900">
    <property type="entry name" value="4Fe4S_Fe_S_CS"/>
</dbReference>
<evidence type="ECO:0000313" key="6">
    <source>
        <dbReference type="EMBL" id="KYG05380.1"/>
    </source>
</evidence>
<gene>
    <name evidence="5" type="ORF">BE18_32755</name>
    <name evidence="6" type="ORF">BE21_41120</name>
</gene>
<sequence>MGHLLNRESVKAQRARTVGHAEASVRLDLPVVVDEASCIKGCRICIDSCPVDCLAIHPETKKAHMAYDECWYCLACEIDCPKEAITVKIPFLIR</sequence>
<keyword evidence="2" id="KW-0408">Iron</keyword>
<evidence type="ECO:0000313" key="7">
    <source>
        <dbReference type="Proteomes" id="UP000075502"/>
    </source>
</evidence>
<organism evidence="6 7">
    <name type="scientific">Sorangium cellulosum</name>
    <name type="common">Polyangium cellulosum</name>
    <dbReference type="NCBI Taxonomy" id="56"/>
    <lineage>
        <taxon>Bacteria</taxon>
        <taxon>Pseudomonadati</taxon>
        <taxon>Myxococcota</taxon>
        <taxon>Polyangia</taxon>
        <taxon>Polyangiales</taxon>
        <taxon>Polyangiaceae</taxon>
        <taxon>Sorangium</taxon>
    </lineage>
</organism>
<dbReference type="PROSITE" id="PS00198">
    <property type="entry name" value="4FE4S_FER_1"/>
    <property type="match status" value="1"/>
</dbReference>
<feature type="domain" description="4Fe-4S ferredoxin-type" evidence="4">
    <location>
        <begin position="29"/>
        <end position="59"/>
    </location>
</feature>
<dbReference type="EMBL" id="JEME01002061">
    <property type="protein sequence ID" value="KYG05380.1"/>
    <property type="molecule type" value="Genomic_DNA"/>
</dbReference>
<feature type="domain" description="4Fe-4S ferredoxin-type" evidence="4">
    <location>
        <begin position="61"/>
        <end position="90"/>
    </location>
</feature>
<protein>
    <submittedName>
        <fullName evidence="6">4Fe-4S ferredoxin</fullName>
    </submittedName>
</protein>
<dbReference type="GO" id="GO:0046872">
    <property type="term" value="F:metal ion binding"/>
    <property type="evidence" value="ECO:0007669"/>
    <property type="project" value="UniProtKB-KW"/>
</dbReference>
<evidence type="ECO:0000259" key="4">
    <source>
        <dbReference type="PROSITE" id="PS51379"/>
    </source>
</evidence>
<keyword evidence="3" id="KW-0411">Iron-sulfur</keyword>
<dbReference type="Pfam" id="PF12838">
    <property type="entry name" value="Fer4_7"/>
    <property type="match status" value="1"/>
</dbReference>
<dbReference type="Proteomes" id="UP000075515">
    <property type="component" value="Unassembled WGS sequence"/>
</dbReference>
<comment type="caution">
    <text evidence="6">The sequence shown here is derived from an EMBL/GenBank/DDBJ whole genome shotgun (WGS) entry which is preliminary data.</text>
</comment>
<evidence type="ECO:0000256" key="3">
    <source>
        <dbReference type="ARBA" id="ARBA00023014"/>
    </source>
</evidence>
<reference evidence="7 8" key="1">
    <citation type="submission" date="2014-02" db="EMBL/GenBank/DDBJ databases">
        <title>The small core and large imbalanced accessory genome model reveals a collaborative survival strategy of Sorangium cellulosum strains in nature.</title>
        <authorList>
            <person name="Han K."/>
            <person name="Peng R."/>
            <person name="Blom J."/>
            <person name="Li Y.-Z."/>
        </authorList>
    </citation>
    <scope>NUCLEOTIDE SEQUENCE [LARGE SCALE GENOMIC DNA]</scope>
    <source>
        <strain evidence="6 7">So0007-03</strain>
        <strain evidence="5 8">So0149</strain>
    </source>
</reference>
<evidence type="ECO:0000256" key="2">
    <source>
        <dbReference type="ARBA" id="ARBA00023004"/>
    </source>
</evidence>